<sequence length="927" mass="97465">MSVCPATTEQLCGCCIGIALETPEYIGNRPALPAIAYRVGRYATFDASMLACLSPDAYKPMGLLRTRESSDYTIALLDSWAVVLDILTFYQERFANEAHLRTAVDQRSVFELSRLIGYVPSPGVAASAVLAFTLSDAPGSPDNVTIPAGTRVQSVPGPGQTPQVFETSTAITAIIDYNALPAQTAVPWQLAGSDTFTWFKGTANNINVGDMLLFVRAKNGVPNGTGPGDAHYVVAVNVDNNGGNTQVTWDAPLNSDFPAGLGTQDVCVYIFRKKAALYGAQAPNAASLPYSAVQYVGGSPGAVGLDWDYDQYGYGSDQISLDASYAGLTPASGAPQWIVLTTTRDVIVFFQITNANDGNPNFYTLTTKVTQLTLALGQVIAPPGTYALDDVLAYFTAETRGTTAYVQSVQLTPAGLPLTQWSGSYTLSSGMLAPVAGNKVTVTGGQLVVPGQPTGLSGKRVRIQVQPGASASFTPAQSSAELTVADDQIFLVDAYPPQPDHSGTPAWSVISLNGVAGTLRLDDAYVKLLPADKNDAVASEAALVSTTQVNGDLSAIGLDDALARIYDASTVKLNANAVSATQGETVQELLGSGDATNAALTFTLKQTPLTYVSSTSNNGTKSTLQVWVNNLQWHEVTNLLAAGPADRVFVTRANASGQTMVQFGDGINGARTPTGQMNIRAIYRKGIGSAGNVIAGQLSQALDRPQGLKSATNPGAASGGADPATADDARARAPLPTLTLARVVSLEDYQNYALNFGGIAKAAASWTYFNGRRGVFLSVAGADGTTFQPDDPVIMHLIQSLQTYGNPYVPLQVVSYVPVPFQIAASVRVDTDDYDNKAVLAQVWQNITDVFAFDRRQLGQNVTASEIIEIVQQTPGVVATRLTALFVSTDPTGMVPAQLCAASAQPPLGAQMLQLDPACENAFGAWT</sequence>
<protein>
    <submittedName>
        <fullName evidence="2">Baseplate assembly protein</fullName>
    </submittedName>
</protein>
<dbReference type="NCBIfam" id="TIGR02243">
    <property type="entry name" value="putative baseplate assembly protein"/>
    <property type="match status" value="1"/>
</dbReference>
<proteinExistence type="predicted"/>
<evidence type="ECO:0000256" key="1">
    <source>
        <dbReference type="SAM" id="MobiDB-lite"/>
    </source>
</evidence>
<evidence type="ECO:0000313" key="2">
    <source>
        <dbReference type="EMBL" id="MFC4527114.1"/>
    </source>
</evidence>
<evidence type="ECO:0000313" key="3">
    <source>
        <dbReference type="Proteomes" id="UP001595961"/>
    </source>
</evidence>
<accession>A0ABV9C264</accession>
<dbReference type="Proteomes" id="UP001595961">
    <property type="component" value="Unassembled WGS sequence"/>
</dbReference>
<dbReference type="RefSeq" id="WP_266149025.1">
    <property type="nucleotide sequence ID" value="NZ_CP064028.1"/>
</dbReference>
<feature type="compositionally biased region" description="Low complexity" evidence="1">
    <location>
        <begin position="714"/>
        <end position="726"/>
    </location>
</feature>
<gene>
    <name evidence="2" type="ORF">ACFO5W_10775</name>
</gene>
<dbReference type="InterPro" id="IPR011749">
    <property type="entry name" value="CHP02243"/>
</dbReference>
<feature type="region of interest" description="Disordered" evidence="1">
    <location>
        <begin position="705"/>
        <end position="727"/>
    </location>
</feature>
<dbReference type="EMBL" id="JBHSGA010000017">
    <property type="protein sequence ID" value="MFC4527114.1"/>
    <property type="molecule type" value="Genomic_DNA"/>
</dbReference>
<organism evidence="2 3">
    <name type="scientific">Dyella halodurans</name>
    <dbReference type="NCBI Taxonomy" id="1920171"/>
    <lineage>
        <taxon>Bacteria</taxon>
        <taxon>Pseudomonadati</taxon>
        <taxon>Pseudomonadota</taxon>
        <taxon>Gammaproteobacteria</taxon>
        <taxon>Lysobacterales</taxon>
        <taxon>Rhodanobacteraceae</taxon>
        <taxon>Dyella</taxon>
    </lineage>
</organism>
<reference evidence="3" key="1">
    <citation type="journal article" date="2019" name="Int. J. Syst. Evol. Microbiol.">
        <title>The Global Catalogue of Microorganisms (GCM) 10K type strain sequencing project: providing services to taxonomists for standard genome sequencing and annotation.</title>
        <authorList>
            <consortium name="The Broad Institute Genomics Platform"/>
            <consortium name="The Broad Institute Genome Sequencing Center for Infectious Disease"/>
            <person name="Wu L."/>
            <person name="Ma J."/>
        </authorList>
    </citation>
    <scope>NUCLEOTIDE SEQUENCE [LARGE SCALE GENOMIC DNA]</scope>
    <source>
        <strain evidence="3">CCM 4481</strain>
    </source>
</reference>
<keyword evidence="3" id="KW-1185">Reference proteome</keyword>
<comment type="caution">
    <text evidence="2">The sequence shown here is derived from an EMBL/GenBank/DDBJ whole genome shotgun (WGS) entry which is preliminary data.</text>
</comment>
<name>A0ABV9C264_9GAMM</name>